<evidence type="ECO:0000256" key="5">
    <source>
        <dbReference type="SAM" id="MobiDB-lite"/>
    </source>
</evidence>
<evidence type="ECO:0000259" key="6">
    <source>
        <dbReference type="PROSITE" id="PS50103"/>
    </source>
</evidence>
<dbReference type="InterPro" id="IPR000571">
    <property type="entry name" value="Znf_CCCH"/>
</dbReference>
<comment type="caution">
    <text evidence="7">The sequence shown here is derived from an EMBL/GenBank/DDBJ whole genome shotgun (WGS) entry which is preliminary data.</text>
</comment>
<accession>A0AAU9K529</accession>
<dbReference type="Gene3D" id="6.20.400.10">
    <property type="match status" value="1"/>
</dbReference>
<evidence type="ECO:0000313" key="8">
    <source>
        <dbReference type="Proteomes" id="UP001162131"/>
    </source>
</evidence>
<dbReference type="EMBL" id="CAJZBQ010000045">
    <property type="protein sequence ID" value="CAG9328263.1"/>
    <property type="molecule type" value="Genomic_DNA"/>
</dbReference>
<dbReference type="GO" id="GO:0002181">
    <property type="term" value="P:cytoplasmic translation"/>
    <property type="evidence" value="ECO:0007669"/>
    <property type="project" value="TreeGrafter"/>
</dbReference>
<dbReference type="AlphaFoldDB" id="A0AAU9K529"/>
<feature type="domain" description="C3H1-type" evidence="6">
    <location>
        <begin position="153"/>
        <end position="185"/>
    </location>
</feature>
<gene>
    <name evidence="7" type="ORF">BSTOLATCC_MIC45718</name>
</gene>
<name>A0AAU9K529_9CILI</name>
<dbReference type="Gene3D" id="4.10.1000.10">
    <property type="entry name" value="Zinc finger, CCCH-type"/>
    <property type="match status" value="1"/>
</dbReference>
<feature type="region of interest" description="Disordered" evidence="5">
    <location>
        <begin position="1"/>
        <end position="22"/>
    </location>
</feature>
<evidence type="ECO:0000256" key="3">
    <source>
        <dbReference type="ARBA" id="ARBA00022833"/>
    </source>
</evidence>
<organism evidence="7 8">
    <name type="scientific">Blepharisma stoltei</name>
    <dbReference type="NCBI Taxonomy" id="1481888"/>
    <lineage>
        <taxon>Eukaryota</taxon>
        <taxon>Sar</taxon>
        <taxon>Alveolata</taxon>
        <taxon>Ciliophora</taxon>
        <taxon>Postciliodesmatophora</taxon>
        <taxon>Heterotrichea</taxon>
        <taxon>Heterotrichida</taxon>
        <taxon>Blepharismidae</taxon>
        <taxon>Blepharisma</taxon>
    </lineage>
</organism>
<feature type="domain" description="C3H1-type" evidence="6">
    <location>
        <begin position="103"/>
        <end position="130"/>
    </location>
</feature>
<feature type="compositionally biased region" description="Basic and acidic residues" evidence="5">
    <location>
        <begin position="313"/>
        <end position="345"/>
    </location>
</feature>
<feature type="region of interest" description="Disordered" evidence="5">
    <location>
        <begin position="291"/>
        <end position="376"/>
    </location>
</feature>
<feature type="compositionally biased region" description="Acidic residues" evidence="5">
    <location>
        <begin position="303"/>
        <end position="312"/>
    </location>
</feature>
<evidence type="ECO:0000256" key="2">
    <source>
        <dbReference type="ARBA" id="ARBA00022771"/>
    </source>
</evidence>
<dbReference type="SMART" id="SM00356">
    <property type="entry name" value="ZnF_C3H1"/>
    <property type="match status" value="2"/>
</dbReference>
<dbReference type="PANTHER" id="PTHR12681">
    <property type="entry name" value="ZINC FINGER-CONTAINING PROTEIN P48ZNF"/>
    <property type="match status" value="1"/>
</dbReference>
<dbReference type="SUPFAM" id="SSF90229">
    <property type="entry name" value="CCCH zinc finger"/>
    <property type="match status" value="1"/>
</dbReference>
<protein>
    <recommendedName>
        <fullName evidence="6">C3H1-type domain-containing protein</fullName>
    </recommendedName>
</protein>
<keyword evidence="8" id="KW-1185">Reference proteome</keyword>
<sequence>MPAKANPKKQAEKQKKREEEKFKQKVIEDKTFGLKNKNKSASVQKYIKGVKTQVTGVNKGGESAKLAQEHAAKEEKKKAKVESALLASLFKSVVEIPKVDDANAKTVICPYFKQGFCKKGDKCKFSHDLSGEPIQLEKPDLYTDTRTCHNDITCQFFLEAVESNKFGWFWKCPNGDTCIYKHALPEGYVIKSEEEKALEMAPEEDELPIEYKIEEERTALPPGGVPVTLEIFMKWISEQKEMREQAKAEENRKLGRISGKAMFMMDQSLFKDDEGAFEEYVRDQGIEQEGIEVDTGNKIIDEGGNEQEENKEEEIVKEEGEKEEGEKDAGIIEDREPKQEQIIEEVKEEEPPQPNERVQEGENINPEASQENAELN</sequence>
<keyword evidence="1 4" id="KW-0479">Metal-binding</keyword>
<dbReference type="GO" id="GO:0008270">
    <property type="term" value="F:zinc ion binding"/>
    <property type="evidence" value="ECO:0007669"/>
    <property type="project" value="UniProtKB-KW"/>
</dbReference>
<proteinExistence type="predicted"/>
<evidence type="ECO:0000256" key="1">
    <source>
        <dbReference type="ARBA" id="ARBA00022723"/>
    </source>
</evidence>
<dbReference type="GO" id="GO:0003729">
    <property type="term" value="F:mRNA binding"/>
    <property type="evidence" value="ECO:0007669"/>
    <property type="project" value="TreeGrafter"/>
</dbReference>
<dbReference type="PROSITE" id="PS50103">
    <property type="entry name" value="ZF_C3H1"/>
    <property type="match status" value="2"/>
</dbReference>
<dbReference type="Pfam" id="PF16543">
    <property type="entry name" value="DFRP_C"/>
    <property type="match status" value="1"/>
</dbReference>
<feature type="zinc finger region" description="C3H1-type" evidence="4">
    <location>
        <begin position="153"/>
        <end position="185"/>
    </location>
</feature>
<dbReference type="Proteomes" id="UP001162131">
    <property type="component" value="Unassembled WGS sequence"/>
</dbReference>
<feature type="zinc finger region" description="C3H1-type" evidence="4">
    <location>
        <begin position="103"/>
        <end position="130"/>
    </location>
</feature>
<evidence type="ECO:0000256" key="4">
    <source>
        <dbReference type="PROSITE-ProRule" id="PRU00723"/>
    </source>
</evidence>
<dbReference type="PANTHER" id="PTHR12681:SF0">
    <property type="entry name" value="ZINC FINGER CCCH DOMAIN-CONTAINING PROTEIN 15"/>
    <property type="match status" value="1"/>
</dbReference>
<keyword evidence="3 4" id="KW-0862">Zinc</keyword>
<evidence type="ECO:0000313" key="7">
    <source>
        <dbReference type="EMBL" id="CAG9328263.1"/>
    </source>
</evidence>
<dbReference type="Pfam" id="PF00642">
    <property type="entry name" value="zf-CCCH"/>
    <property type="match status" value="1"/>
</dbReference>
<dbReference type="GO" id="GO:0005829">
    <property type="term" value="C:cytosol"/>
    <property type="evidence" value="ECO:0007669"/>
    <property type="project" value="TreeGrafter"/>
</dbReference>
<keyword evidence="2 4" id="KW-0863">Zinc-finger</keyword>
<dbReference type="InterPro" id="IPR032378">
    <property type="entry name" value="ZC3H15/TMA46_C"/>
</dbReference>
<feature type="compositionally biased region" description="Basic and acidic residues" evidence="5">
    <location>
        <begin position="9"/>
        <end position="22"/>
    </location>
</feature>
<reference evidence="7" key="1">
    <citation type="submission" date="2021-09" db="EMBL/GenBank/DDBJ databases">
        <authorList>
            <consortium name="AG Swart"/>
            <person name="Singh M."/>
            <person name="Singh A."/>
            <person name="Seah K."/>
            <person name="Emmerich C."/>
        </authorList>
    </citation>
    <scope>NUCLEOTIDE SEQUENCE</scope>
    <source>
        <strain evidence="7">ATCC30299</strain>
    </source>
</reference>
<dbReference type="InterPro" id="IPR036855">
    <property type="entry name" value="Znf_CCCH_sf"/>
</dbReference>
<feature type="compositionally biased region" description="Polar residues" evidence="5">
    <location>
        <begin position="366"/>
        <end position="376"/>
    </location>
</feature>